<comment type="function">
    <text evidence="1">This is a key enzyme of plant metabolism catalyzing the first reaction in the biosynthesis from L-phenylalanine of a wide variety of natural products based on the phenylpropane skeleton.</text>
</comment>
<dbReference type="GO" id="GO:0009800">
    <property type="term" value="P:cinnamic acid biosynthetic process"/>
    <property type="evidence" value="ECO:0007669"/>
    <property type="project" value="UniProtKB-UniPathway"/>
</dbReference>
<dbReference type="FunFam" id="1.10.275.10:FF:000009">
    <property type="entry name" value="Phenylalanine ammonia-lyase"/>
    <property type="match status" value="1"/>
</dbReference>
<proteinExistence type="inferred from homology"/>
<dbReference type="InterPro" id="IPR001106">
    <property type="entry name" value="Aromatic_Lyase"/>
</dbReference>
<dbReference type="Gene3D" id="1.10.274.20">
    <property type="entry name" value="Phenylalanine ammonia-lyase 1, domain 3"/>
    <property type="match status" value="1"/>
</dbReference>
<comment type="subcellular location">
    <subcellularLocation>
        <location evidence="2 12">Cytoplasm</location>
    </subcellularLocation>
</comment>
<dbReference type="InterPro" id="IPR005922">
    <property type="entry name" value="Phe_NH3-lyase"/>
</dbReference>
<accession>A0A7J7G4Z6</accession>
<evidence type="ECO:0000256" key="5">
    <source>
        <dbReference type="ARBA" id="ARBA00011881"/>
    </source>
</evidence>
<gene>
    <name evidence="13" type="ORF">HYC85_026766</name>
</gene>
<keyword evidence="7" id="KW-0963">Cytoplasm</keyword>
<protein>
    <recommendedName>
        <fullName evidence="6 12">Phenylalanine ammonia-lyase</fullName>
        <ecNumber evidence="6 12">4.3.1.24</ecNumber>
    </recommendedName>
</protein>
<reference evidence="14" key="1">
    <citation type="journal article" date="2020" name="Nat. Commun.">
        <title>Genome assembly of wild tea tree DASZ reveals pedigree and selection history of tea varieties.</title>
        <authorList>
            <person name="Zhang W."/>
            <person name="Zhang Y."/>
            <person name="Qiu H."/>
            <person name="Guo Y."/>
            <person name="Wan H."/>
            <person name="Zhang X."/>
            <person name="Scossa F."/>
            <person name="Alseekh S."/>
            <person name="Zhang Q."/>
            <person name="Wang P."/>
            <person name="Xu L."/>
            <person name="Schmidt M.H."/>
            <person name="Jia X."/>
            <person name="Li D."/>
            <person name="Zhu A."/>
            <person name="Guo F."/>
            <person name="Chen W."/>
            <person name="Ni D."/>
            <person name="Usadel B."/>
            <person name="Fernie A.R."/>
            <person name="Wen W."/>
        </authorList>
    </citation>
    <scope>NUCLEOTIDE SEQUENCE [LARGE SCALE GENOMIC DNA]</scope>
    <source>
        <strain evidence="14">cv. G240</strain>
    </source>
</reference>
<evidence type="ECO:0000256" key="7">
    <source>
        <dbReference type="ARBA" id="ARBA00022490"/>
    </source>
</evidence>
<dbReference type="InterPro" id="IPR022313">
    <property type="entry name" value="Phe/His_NH3-lyase_AS"/>
</dbReference>
<evidence type="ECO:0000256" key="3">
    <source>
        <dbReference type="ARBA" id="ARBA00005138"/>
    </source>
</evidence>
<evidence type="ECO:0000256" key="8">
    <source>
        <dbReference type="ARBA" id="ARBA00023051"/>
    </source>
</evidence>
<dbReference type="PANTHER" id="PTHR10362">
    <property type="entry name" value="HISTIDINE AMMONIA-LYASE"/>
    <property type="match status" value="1"/>
</dbReference>
<dbReference type="GO" id="GO:0005737">
    <property type="term" value="C:cytoplasm"/>
    <property type="evidence" value="ECO:0007669"/>
    <property type="project" value="UniProtKB-SubCell"/>
</dbReference>
<dbReference type="Gene3D" id="1.10.275.10">
    <property type="entry name" value="Fumarase/aspartase (N-terminal domain)"/>
    <property type="match status" value="1"/>
</dbReference>
<evidence type="ECO:0000313" key="14">
    <source>
        <dbReference type="Proteomes" id="UP000593564"/>
    </source>
</evidence>
<name>A0A7J7G4Z6_CAMSI</name>
<dbReference type="InterPro" id="IPR024083">
    <property type="entry name" value="Fumarase/histidase_N"/>
</dbReference>
<dbReference type="Proteomes" id="UP000593564">
    <property type="component" value="Unassembled WGS sequence"/>
</dbReference>
<evidence type="ECO:0000256" key="9">
    <source>
        <dbReference type="ARBA" id="ARBA00023232"/>
    </source>
</evidence>
<dbReference type="UniPathway" id="UPA00713">
    <property type="reaction ID" value="UER00725"/>
</dbReference>
<dbReference type="InterPro" id="IPR023144">
    <property type="entry name" value="Phe_NH3-lyase_shielding_dom_sf"/>
</dbReference>
<evidence type="ECO:0000256" key="11">
    <source>
        <dbReference type="RuleBase" id="RU003954"/>
    </source>
</evidence>
<keyword evidence="14" id="KW-1185">Reference proteome</keyword>
<dbReference type="FunFam" id="1.20.200.10:FF:000009">
    <property type="entry name" value="Phenylalanine ammonia-lyase"/>
    <property type="match status" value="1"/>
</dbReference>
<dbReference type="CDD" id="cd00332">
    <property type="entry name" value="PAL-HAL"/>
    <property type="match status" value="1"/>
</dbReference>
<dbReference type="PROSITE" id="PS00488">
    <property type="entry name" value="PAL_HISTIDASE"/>
    <property type="match status" value="1"/>
</dbReference>
<dbReference type="EC" id="4.3.1.24" evidence="6 12"/>
<organism evidence="13 14">
    <name type="scientific">Camellia sinensis</name>
    <name type="common">Tea plant</name>
    <name type="synonym">Thea sinensis</name>
    <dbReference type="NCBI Taxonomy" id="4442"/>
    <lineage>
        <taxon>Eukaryota</taxon>
        <taxon>Viridiplantae</taxon>
        <taxon>Streptophyta</taxon>
        <taxon>Embryophyta</taxon>
        <taxon>Tracheophyta</taxon>
        <taxon>Spermatophyta</taxon>
        <taxon>Magnoliopsida</taxon>
        <taxon>eudicotyledons</taxon>
        <taxon>Gunneridae</taxon>
        <taxon>Pentapetalae</taxon>
        <taxon>asterids</taxon>
        <taxon>Ericales</taxon>
        <taxon>Theaceae</taxon>
        <taxon>Camellia</taxon>
    </lineage>
</organism>
<comment type="catalytic activity">
    <reaction evidence="12">
        <text>L-phenylalanine = (E)-cinnamate + NH4(+)</text>
        <dbReference type="Rhea" id="RHEA:21384"/>
        <dbReference type="ChEBI" id="CHEBI:15669"/>
        <dbReference type="ChEBI" id="CHEBI:28938"/>
        <dbReference type="ChEBI" id="CHEBI:58095"/>
        <dbReference type="EC" id="4.3.1.24"/>
    </reaction>
</comment>
<evidence type="ECO:0000313" key="13">
    <source>
        <dbReference type="EMBL" id="KAF5935637.1"/>
    </source>
</evidence>
<keyword evidence="8 12" id="KW-0587">Phenylpropanoid metabolism</keyword>
<evidence type="ECO:0000256" key="2">
    <source>
        <dbReference type="ARBA" id="ARBA00004496"/>
    </source>
</evidence>
<dbReference type="Pfam" id="PF00221">
    <property type="entry name" value="Lyase_aromatic"/>
    <property type="match status" value="1"/>
</dbReference>
<dbReference type="SUPFAM" id="SSF48557">
    <property type="entry name" value="L-aspartase-like"/>
    <property type="match status" value="1"/>
</dbReference>
<evidence type="ECO:0000256" key="1">
    <source>
        <dbReference type="ARBA" id="ARBA00002235"/>
    </source>
</evidence>
<dbReference type="Gene3D" id="1.20.200.10">
    <property type="entry name" value="Fumarase/aspartase (Central domain)"/>
    <property type="match status" value="1"/>
</dbReference>
<evidence type="ECO:0000256" key="12">
    <source>
        <dbReference type="RuleBase" id="RU003955"/>
    </source>
</evidence>
<keyword evidence="9" id="KW-0585">Phenylalanine catabolism</keyword>
<dbReference type="GO" id="GO:0006559">
    <property type="term" value="P:L-phenylalanine catabolic process"/>
    <property type="evidence" value="ECO:0007669"/>
    <property type="project" value="UniProtKB-KW"/>
</dbReference>
<comment type="pathway">
    <text evidence="3 12">Phenylpropanoid metabolism; trans-cinnamate biosynthesis; trans-cinnamate from L-phenylalanine: step 1/1.</text>
</comment>
<sequence>MDSTTAIGNGVGSGGSPGFCLKDPLNWGVAAEAMKGSHLEEVKGMVEEFRKPVVRLGGETLTISQVAAIAVRGSEVAVELSESAREGVKASSDWVMESMNKGTDSYGVTTGFGATSHRRTKEGGALQKELIRFLNAGIFGNGTESCHTLPQSATRAAMLVRINTLLQGYSGIRFEILEAISKFLNNNITPCLPLRGTITASGDLVPLSYIAGLLTGRPNSKAVGPTGEILHPKEAFRLAGVEGGFFELQPKEGLALVNGTAVGSGLASMVLFEANILAVLSEVLSAIFAEVMQGKPEFTDHLTHKLKHHPGQIEAAAIMEHILDGSSYVKAAQKLHEMDPLQKPKQDRYALRTSPQWLGPLIEVIRSSTKSIEREINSVNDNPLIDVSRNKALHGGNFQGTPIGVSMDNTRLAVASIGKLMFAQFSELVNDFYNNGLPSNLSGGRNPSLDYGFKGAEIAMAAYCSELQFLANPVTNHVQSAEQHNQDVNSLGLISSRKTAEAVDILKLMSSTYLVALCQAVDLRHFEENLRNTVKSTVSQVAKRVLTMGVNGELHPSRFCEKDLLRVVDREYIFAYIDDPCSATYPLMQKLRQLKNGESEKNLSTSIFQKIRAFEEEIKTLLPKEVESTRAAIENGNSAIPNRIKECRSYPLYKFVREELGTELLTGEKVRSPGEEFDKVFTALCKGEMIDPLMDCLKEWNGAPLPIC</sequence>
<comment type="similarity">
    <text evidence="4 11">Belongs to the PAL/histidase family.</text>
</comment>
<comment type="caution">
    <text evidence="13">The sequence shown here is derived from an EMBL/GenBank/DDBJ whole genome shotgun (WGS) entry which is preliminary data.</text>
</comment>
<dbReference type="GO" id="GO:0045548">
    <property type="term" value="F:phenylalanine ammonia-lyase activity"/>
    <property type="evidence" value="ECO:0007669"/>
    <property type="project" value="UniProtKB-EC"/>
</dbReference>
<keyword evidence="10 11" id="KW-0456">Lyase</keyword>
<evidence type="ECO:0000256" key="6">
    <source>
        <dbReference type="ARBA" id="ARBA00012139"/>
    </source>
</evidence>
<comment type="subunit">
    <text evidence="5">Homotetramer.</text>
</comment>
<dbReference type="InterPro" id="IPR008948">
    <property type="entry name" value="L-Aspartase-like"/>
</dbReference>
<evidence type="ECO:0000256" key="4">
    <source>
        <dbReference type="ARBA" id="ARBA00007238"/>
    </source>
</evidence>
<dbReference type="FunFam" id="1.10.274.20:FF:000001">
    <property type="entry name" value="Phenylalanine ammonia-lyase"/>
    <property type="match status" value="1"/>
</dbReference>
<dbReference type="EMBL" id="JACBKZ010000013">
    <property type="protein sequence ID" value="KAF5935637.1"/>
    <property type="molecule type" value="Genomic_DNA"/>
</dbReference>
<dbReference type="AlphaFoldDB" id="A0A7J7G4Z6"/>
<reference evidence="13 14" key="2">
    <citation type="submission" date="2020-07" db="EMBL/GenBank/DDBJ databases">
        <title>Genome assembly of wild tea tree DASZ reveals pedigree and selection history of tea varieties.</title>
        <authorList>
            <person name="Zhang W."/>
        </authorList>
    </citation>
    <scope>NUCLEOTIDE SEQUENCE [LARGE SCALE GENOMIC DNA]</scope>
    <source>
        <strain evidence="14">cv. G240</strain>
        <tissue evidence="13">Leaf</tissue>
    </source>
</reference>
<dbReference type="NCBIfam" id="TIGR01226">
    <property type="entry name" value="phe_am_lyase"/>
    <property type="match status" value="1"/>
</dbReference>
<evidence type="ECO:0000256" key="10">
    <source>
        <dbReference type="ARBA" id="ARBA00023239"/>
    </source>
</evidence>